<gene>
    <name evidence="2" type="ORF">E6W39_02585</name>
</gene>
<dbReference type="Proteomes" id="UP000319103">
    <property type="component" value="Unassembled WGS sequence"/>
</dbReference>
<comment type="caution">
    <text evidence="2">The sequence shown here is derived from an EMBL/GenBank/DDBJ whole genome shotgun (WGS) entry which is preliminary data.</text>
</comment>
<dbReference type="EMBL" id="VIGB01000003">
    <property type="protein sequence ID" value="TQF01328.1"/>
    <property type="molecule type" value="Genomic_DNA"/>
</dbReference>
<evidence type="ECO:0000256" key="1">
    <source>
        <dbReference type="SAM" id="MobiDB-lite"/>
    </source>
</evidence>
<name>A0A540VX42_9ACTN</name>
<dbReference type="OrthoDB" id="4328047at2"/>
<sequence>MGLVGWILVAVLVLGGAVAWLMKRYPGGLRYAFSTEYAEDRHELDVARSRLHEAERAAGRERDRAHSAVKAAERAHRDRVNQARDRLARLQDPDRGILRSSLGDSFRLYEHALEVTVDGRTAEYPLHDIAIRDEYSGKAGHVYVTLPTGRQKMVIVPLEETPEAEARGFVVAVYNAVANAKASKAERQALVPQAEAELRDVIADTAGQEQAQSRLADLLDRQKSDVRIPQARHEWNAACERWQQLTGHRP</sequence>
<dbReference type="AlphaFoldDB" id="A0A540VX42"/>
<organism evidence="2 3">
    <name type="scientific">Kitasatospora acidiphila</name>
    <dbReference type="NCBI Taxonomy" id="2567942"/>
    <lineage>
        <taxon>Bacteria</taxon>
        <taxon>Bacillati</taxon>
        <taxon>Actinomycetota</taxon>
        <taxon>Actinomycetes</taxon>
        <taxon>Kitasatosporales</taxon>
        <taxon>Streptomycetaceae</taxon>
        <taxon>Kitasatospora</taxon>
    </lineage>
</organism>
<evidence type="ECO:0000313" key="3">
    <source>
        <dbReference type="Proteomes" id="UP000319103"/>
    </source>
</evidence>
<protein>
    <submittedName>
        <fullName evidence="2">Uncharacterized protein</fullName>
    </submittedName>
</protein>
<evidence type="ECO:0000313" key="2">
    <source>
        <dbReference type="EMBL" id="TQF01328.1"/>
    </source>
</evidence>
<keyword evidence="3" id="KW-1185">Reference proteome</keyword>
<accession>A0A540VX42</accession>
<feature type="region of interest" description="Disordered" evidence="1">
    <location>
        <begin position="55"/>
        <end position="76"/>
    </location>
</feature>
<proteinExistence type="predicted"/>
<dbReference type="RefSeq" id="WP_141632060.1">
    <property type="nucleotide sequence ID" value="NZ_VIGB01000003.1"/>
</dbReference>
<reference evidence="2 3" key="1">
    <citation type="submission" date="2019-06" db="EMBL/GenBank/DDBJ databases">
        <title>Description of Kitasatospora acidophila sp. nov. isolated from pine grove soil, and reclassification of Streptomyces novaecaesareae to Kitasatospora novaeceasareae comb. nov.</title>
        <authorList>
            <person name="Kim M.J."/>
        </authorList>
    </citation>
    <scope>NUCLEOTIDE SEQUENCE [LARGE SCALE GENOMIC DNA]</scope>
    <source>
        <strain evidence="2 3">MMS16-CNU292</strain>
    </source>
</reference>